<organism evidence="2">
    <name type="scientific">Salmonella enterica</name>
    <name type="common">Salmonella choleraesuis</name>
    <dbReference type="NCBI Taxonomy" id="28901"/>
    <lineage>
        <taxon>Bacteria</taxon>
        <taxon>Pseudomonadati</taxon>
        <taxon>Pseudomonadota</taxon>
        <taxon>Gammaproteobacteria</taxon>
        <taxon>Enterobacterales</taxon>
        <taxon>Enterobacteriaceae</taxon>
        <taxon>Salmonella</taxon>
    </lineage>
</organism>
<evidence type="ECO:0000313" key="2">
    <source>
        <dbReference type="EMBL" id="ECZ2296004.1"/>
    </source>
</evidence>
<feature type="non-terminal residue" evidence="2">
    <location>
        <position position="79"/>
    </location>
</feature>
<dbReference type="AlphaFoldDB" id="A0A623KKI4"/>
<dbReference type="InterPro" id="IPR003898">
    <property type="entry name" value="Borpert_toxA"/>
</dbReference>
<dbReference type="GO" id="GO:0005576">
    <property type="term" value="C:extracellular region"/>
    <property type="evidence" value="ECO:0007669"/>
    <property type="project" value="InterPro"/>
</dbReference>
<name>A0A623KKI4_SALER</name>
<evidence type="ECO:0000256" key="1">
    <source>
        <dbReference type="SAM" id="SignalP"/>
    </source>
</evidence>
<dbReference type="Pfam" id="PF02917">
    <property type="entry name" value="Pertussis_S1"/>
    <property type="match status" value="1"/>
</dbReference>
<dbReference type="PRINTS" id="PR01395">
    <property type="entry name" value="BORPETOXINA"/>
</dbReference>
<proteinExistence type="predicted"/>
<dbReference type="EMBL" id="AALFBS010000012">
    <property type="protein sequence ID" value="ECZ2296004.1"/>
    <property type="molecule type" value="Genomic_DNA"/>
</dbReference>
<accession>A0A623KKI4</accession>
<dbReference type="SUPFAM" id="SSF56399">
    <property type="entry name" value="ADP-ribosylation"/>
    <property type="match status" value="1"/>
</dbReference>
<feature type="signal peptide" evidence="1">
    <location>
        <begin position="1"/>
        <end position="18"/>
    </location>
</feature>
<dbReference type="GO" id="GO:0003950">
    <property type="term" value="F:NAD+ poly-ADP-ribosyltransferase activity"/>
    <property type="evidence" value="ECO:0007669"/>
    <property type="project" value="InterPro"/>
</dbReference>
<comment type="caution">
    <text evidence="2">The sequence shown here is derived from an EMBL/GenBank/DDBJ whole genome shotgun (WGS) entry which is preliminary data.</text>
</comment>
<gene>
    <name evidence="2" type="ORF">F7N36_08920</name>
</gene>
<protein>
    <submittedName>
        <fullName evidence="2">Pertussis toxin-like subunit ArtA</fullName>
    </submittedName>
</protein>
<keyword evidence="1" id="KW-0732">Signal</keyword>
<feature type="chain" id="PRO_5026101278" evidence="1">
    <location>
        <begin position="19"/>
        <end position="79"/>
    </location>
</feature>
<sequence length="79" mass="8820">MKKLIFLTLSIVSFNNYAVDFVYRVDSTPPDVIFRDGFSLLGYNRNFQQFISGRSCSGGSSDSRYIATTSSVNQTYAIA</sequence>
<reference evidence="2" key="1">
    <citation type="submission" date="2019-09" db="EMBL/GenBank/DDBJ databases">
        <authorList>
            <consortium name="NARMS: The National Antimicrobial Resistance Monitoring System"/>
        </authorList>
    </citation>
    <scope>NUCLEOTIDE SEQUENCE</scope>
    <source>
        <strain evidence="2">FSIS11924855</strain>
    </source>
</reference>
<dbReference type="Gene3D" id="3.90.210.10">
    <property type="entry name" value="Heat-Labile Enterotoxin, subunit A"/>
    <property type="match status" value="1"/>
</dbReference>